<feature type="region of interest" description="Disordered" evidence="3">
    <location>
        <begin position="264"/>
        <end position="293"/>
    </location>
</feature>
<dbReference type="SUPFAM" id="SSF48371">
    <property type="entry name" value="ARM repeat"/>
    <property type="match status" value="1"/>
</dbReference>
<dbReference type="PANTHER" id="PTHR14428">
    <property type="entry name" value="NUCLEOLAR COMPLEX PROTEIN 3"/>
    <property type="match status" value="1"/>
</dbReference>
<dbReference type="PANTHER" id="PTHR14428:SF5">
    <property type="entry name" value="NUCLEOLAR COMPLEX PROTEIN 3 HOMOLOG"/>
    <property type="match status" value="1"/>
</dbReference>
<comment type="similarity">
    <text evidence="1">Belongs to the CBF/MAK21 family.</text>
</comment>
<protein>
    <recommendedName>
        <fullName evidence="4">CCAAT-binding factor domain-containing protein</fullName>
    </recommendedName>
</protein>
<accession>A0A7R9EU35</accession>
<feature type="coiled-coil region" evidence="2">
    <location>
        <begin position="498"/>
        <end position="532"/>
    </location>
</feature>
<evidence type="ECO:0000256" key="1">
    <source>
        <dbReference type="ARBA" id="ARBA00007797"/>
    </source>
</evidence>
<dbReference type="GO" id="GO:0003682">
    <property type="term" value="F:chromatin binding"/>
    <property type="evidence" value="ECO:0007669"/>
    <property type="project" value="TreeGrafter"/>
</dbReference>
<feature type="compositionally biased region" description="Basic residues" evidence="3">
    <location>
        <begin position="107"/>
        <end position="153"/>
    </location>
</feature>
<dbReference type="InterPro" id="IPR016024">
    <property type="entry name" value="ARM-type_fold"/>
</dbReference>
<proteinExistence type="inferred from homology"/>
<organism evidence="5">
    <name type="scientific">Timema bartmani</name>
    <dbReference type="NCBI Taxonomy" id="61472"/>
    <lineage>
        <taxon>Eukaryota</taxon>
        <taxon>Metazoa</taxon>
        <taxon>Ecdysozoa</taxon>
        <taxon>Arthropoda</taxon>
        <taxon>Hexapoda</taxon>
        <taxon>Insecta</taxon>
        <taxon>Pterygota</taxon>
        <taxon>Neoptera</taxon>
        <taxon>Polyneoptera</taxon>
        <taxon>Phasmatodea</taxon>
        <taxon>Timematodea</taxon>
        <taxon>Timematoidea</taxon>
        <taxon>Timematidae</taxon>
        <taxon>Timema</taxon>
    </lineage>
</organism>
<keyword evidence="2" id="KW-0175">Coiled coil</keyword>
<dbReference type="GO" id="GO:0005730">
    <property type="term" value="C:nucleolus"/>
    <property type="evidence" value="ECO:0007669"/>
    <property type="project" value="TreeGrafter"/>
</dbReference>
<dbReference type="AlphaFoldDB" id="A0A7R9EU35"/>
<dbReference type="InterPro" id="IPR016903">
    <property type="entry name" value="Nucleolar_cplx-assoc_3"/>
</dbReference>
<feature type="compositionally biased region" description="Basic and acidic residues" evidence="3">
    <location>
        <begin position="264"/>
        <end position="274"/>
    </location>
</feature>
<dbReference type="Pfam" id="PF03914">
    <property type="entry name" value="CBF"/>
    <property type="match status" value="1"/>
</dbReference>
<evidence type="ECO:0000313" key="5">
    <source>
        <dbReference type="EMBL" id="CAD7441054.1"/>
    </source>
</evidence>
<feature type="compositionally biased region" description="Acidic residues" evidence="3">
    <location>
        <begin position="164"/>
        <end position="176"/>
    </location>
</feature>
<gene>
    <name evidence="5" type="ORF">TBIB3V08_LOCUS3528</name>
</gene>
<name>A0A7R9EU35_9NEOP</name>
<dbReference type="InterPro" id="IPR005612">
    <property type="entry name" value="CCAAT-binding_factor"/>
</dbReference>
<dbReference type="EMBL" id="OD565178">
    <property type="protein sequence ID" value="CAD7441054.1"/>
    <property type="molecule type" value="Genomic_DNA"/>
</dbReference>
<reference evidence="5" key="1">
    <citation type="submission" date="2020-11" db="EMBL/GenBank/DDBJ databases">
        <authorList>
            <person name="Tran Van P."/>
        </authorList>
    </citation>
    <scope>NUCLEOTIDE SEQUENCE</scope>
</reference>
<feature type="domain" description="CCAAT-binding factor" evidence="4">
    <location>
        <begin position="600"/>
        <end position="752"/>
    </location>
</feature>
<evidence type="ECO:0000256" key="3">
    <source>
        <dbReference type="SAM" id="MobiDB-lite"/>
    </source>
</evidence>
<feature type="region of interest" description="Disordered" evidence="3">
    <location>
        <begin position="99"/>
        <end position="177"/>
    </location>
</feature>
<evidence type="ECO:0000256" key="2">
    <source>
        <dbReference type="SAM" id="Coils"/>
    </source>
</evidence>
<dbReference type="GO" id="GO:0006270">
    <property type="term" value="P:DNA replication initiation"/>
    <property type="evidence" value="ECO:0007669"/>
    <property type="project" value="TreeGrafter"/>
</dbReference>
<evidence type="ECO:0000259" key="4">
    <source>
        <dbReference type="Pfam" id="PF03914"/>
    </source>
</evidence>
<sequence length="886" mass="101877">MVRMTSALPTNPPGIKILIDLGSPVFWLRVGVLWLLTELTENVLRPHGRGSEPAFAWRESGKPFRKNHFPVHSIEIRTSISPSSAIELNTTSALANYATEAGPPHNKMGRICKGKKLRVSKVKRGNQKRTKLSKQGKLKTQRHKKAKPSKRSVAKPVKQPEKDGEGEEEEESDNGEDMLKMVDQEDLGFLKNAITNRSYSIFNRLHYKENVDENGVQKKRGRTTTHEDDDKDDLEKEYEEMIDEPGFKKTKLLLPIKTKDGVVRRQTKEDTKEDDHEEPALTDAKEQEESDSDMELVLADEKVGNLDITKPVSIADLFVCREEVLQRCKFRIVKKTTLELQGFERQLLRHYKSYLQKMEKLASIFQKKRGHNNDLPQQIEKLGELAINCLCDLLVVHPYFNFSKNLAQMLVPFLNCRLPSVRQTCAKCFKTVFREDKRGQITLDIVRRINHLVKSRSHSVHCEVLSVFLVLRIKDVNLDKEKEDEIKQKKFLTRKQKLLQLSKRERKRSKKLDELEKELLETKAEENKKSKGQNLTEITKVVFTIYFRVLKSAPSSKLLSVTLEGLAKFAHCINLEFYHDLVEVLNRLVEEESLGYRAQLHCVQTVFTILSGQGDVVNIDPSRFYRHLYKNLLHIRAGRNHGDLLIVLQTLDTVLIRRRRKISQQRVLAFTKRLATMCTQLLHNGALGCLALIKTVMQLNKSVDILLDPDSSIGQGIYFPELDEPEYCNANSTALWELLPLRRHYHPTVRKFSENILKGVPSTGEGSLPPHLSKLSADQLFTEFDPSEVVFHPAIPVPKNVTPKARSHKRINFCNKEIGDYVKQVLAVKHETDLDFSADYIKHKSTRYTRTYYRNKTAPSKQWLGFGFTLDLVSTEMNDSESYQTH</sequence>